<dbReference type="AlphaFoldDB" id="A0AAN8WQ82"/>
<dbReference type="Proteomes" id="UP001381693">
    <property type="component" value="Unassembled WGS sequence"/>
</dbReference>
<feature type="non-terminal residue" evidence="1">
    <location>
        <position position="58"/>
    </location>
</feature>
<comment type="caution">
    <text evidence="1">The sequence shown here is derived from an EMBL/GenBank/DDBJ whole genome shotgun (WGS) entry which is preliminary data.</text>
</comment>
<organism evidence="1 2">
    <name type="scientific">Halocaridina rubra</name>
    <name type="common">Hawaiian red shrimp</name>
    <dbReference type="NCBI Taxonomy" id="373956"/>
    <lineage>
        <taxon>Eukaryota</taxon>
        <taxon>Metazoa</taxon>
        <taxon>Ecdysozoa</taxon>
        <taxon>Arthropoda</taxon>
        <taxon>Crustacea</taxon>
        <taxon>Multicrustacea</taxon>
        <taxon>Malacostraca</taxon>
        <taxon>Eumalacostraca</taxon>
        <taxon>Eucarida</taxon>
        <taxon>Decapoda</taxon>
        <taxon>Pleocyemata</taxon>
        <taxon>Caridea</taxon>
        <taxon>Atyoidea</taxon>
        <taxon>Atyidae</taxon>
        <taxon>Halocaridina</taxon>
    </lineage>
</organism>
<evidence type="ECO:0000313" key="1">
    <source>
        <dbReference type="EMBL" id="KAK7069107.1"/>
    </source>
</evidence>
<sequence length="58" mass="6745">CPEVVKALGFRSDPHYISPYRVSRAYAVPEQMRFSFQRWSLHGVAGVSWIELSYRIEA</sequence>
<dbReference type="EMBL" id="JAXCGZ010017021">
    <property type="protein sequence ID" value="KAK7069107.1"/>
    <property type="molecule type" value="Genomic_DNA"/>
</dbReference>
<evidence type="ECO:0000313" key="2">
    <source>
        <dbReference type="Proteomes" id="UP001381693"/>
    </source>
</evidence>
<proteinExistence type="predicted"/>
<feature type="non-terminal residue" evidence="1">
    <location>
        <position position="1"/>
    </location>
</feature>
<accession>A0AAN8WQ82</accession>
<protein>
    <submittedName>
        <fullName evidence="1">Uncharacterized protein</fullName>
    </submittedName>
</protein>
<gene>
    <name evidence="1" type="ORF">SK128_019499</name>
</gene>
<name>A0AAN8WQ82_HALRR</name>
<keyword evidence="2" id="KW-1185">Reference proteome</keyword>
<reference evidence="1 2" key="1">
    <citation type="submission" date="2023-11" db="EMBL/GenBank/DDBJ databases">
        <title>Halocaridina rubra genome assembly.</title>
        <authorList>
            <person name="Smith C."/>
        </authorList>
    </citation>
    <scope>NUCLEOTIDE SEQUENCE [LARGE SCALE GENOMIC DNA]</scope>
    <source>
        <strain evidence="1">EP-1</strain>
        <tissue evidence="1">Whole</tissue>
    </source>
</reference>